<dbReference type="GO" id="GO:0016998">
    <property type="term" value="P:cell wall macromolecule catabolic process"/>
    <property type="evidence" value="ECO:0007669"/>
    <property type="project" value="InterPro"/>
</dbReference>
<evidence type="ECO:0000256" key="1">
    <source>
        <dbReference type="ARBA" id="ARBA00022529"/>
    </source>
</evidence>
<keyword evidence="1 3" id="KW-0929">Antimicrobial</keyword>
<dbReference type="EMBL" id="QFOI01000335">
    <property type="protein sequence ID" value="PZP44043.1"/>
    <property type="molecule type" value="Genomic_DNA"/>
</dbReference>
<dbReference type="GO" id="GO:0003796">
    <property type="term" value="F:lysozyme activity"/>
    <property type="evidence" value="ECO:0007669"/>
    <property type="project" value="UniProtKB-EC"/>
</dbReference>
<keyword evidence="4" id="KW-1133">Transmembrane helix</keyword>
<evidence type="ECO:0000313" key="6">
    <source>
        <dbReference type="Proteomes" id="UP000249645"/>
    </source>
</evidence>
<reference evidence="5 6" key="1">
    <citation type="submission" date="2017-11" db="EMBL/GenBank/DDBJ databases">
        <title>Infants hospitalized years apart are colonized by the same room-sourced microbial strains.</title>
        <authorList>
            <person name="Brooks B."/>
            <person name="Olm M.R."/>
            <person name="Firek B.A."/>
            <person name="Baker R."/>
            <person name="Thomas B.C."/>
            <person name="Morowitz M.J."/>
            <person name="Banfield J.F."/>
        </authorList>
    </citation>
    <scope>NUCLEOTIDE SEQUENCE [LARGE SCALE GENOMIC DNA]</scope>
    <source>
        <strain evidence="5">S2_009_000_R2_76</strain>
    </source>
</reference>
<evidence type="ECO:0000256" key="4">
    <source>
        <dbReference type="SAM" id="Phobius"/>
    </source>
</evidence>
<keyword evidence="4" id="KW-0472">Membrane</keyword>
<comment type="similarity">
    <text evidence="3">Belongs to the glycosyl hydrolase 24 family.</text>
</comment>
<dbReference type="SUPFAM" id="SSF53955">
    <property type="entry name" value="Lysozyme-like"/>
    <property type="match status" value="1"/>
</dbReference>
<dbReference type="Proteomes" id="UP000249645">
    <property type="component" value="Unassembled WGS sequence"/>
</dbReference>
<sequence length="212" mass="24140">MAKKLEVRKIVKWLKQWIEKHPYYVVVASVLLLFFLFRKKLGIMLVNASRKPSAGAADYIINNEGFDAKAVRNSYDPAGVYTIGYGTIKYKNGKAVKLGDTITKAQALDELLFEMQEKSKLLNVYLLDVPLSQNRYDVLVDMAYNMGAGIFAPTKGIAKMLRNNPNDPKLYEYDKNKPALSCKIMEFVYSDGKIVQGLINRRVRNCDKWKKG</sequence>
<evidence type="ECO:0000256" key="3">
    <source>
        <dbReference type="RuleBase" id="RU003788"/>
    </source>
</evidence>
<dbReference type="GO" id="GO:0031640">
    <property type="term" value="P:killing of cells of another organism"/>
    <property type="evidence" value="ECO:0007669"/>
    <property type="project" value="UniProtKB-KW"/>
</dbReference>
<evidence type="ECO:0000256" key="2">
    <source>
        <dbReference type="ARBA" id="ARBA00022638"/>
    </source>
</evidence>
<protein>
    <recommendedName>
        <fullName evidence="3">Lysozyme</fullName>
        <ecNumber evidence="3">3.2.1.17</ecNumber>
    </recommendedName>
</protein>
<dbReference type="PANTHER" id="PTHR38107">
    <property type="match status" value="1"/>
</dbReference>
<comment type="caution">
    <text evidence="5">The sequence shown here is derived from an EMBL/GenBank/DDBJ whole genome shotgun (WGS) entry which is preliminary data.</text>
</comment>
<keyword evidence="3" id="KW-0378">Hydrolase</keyword>
<dbReference type="Pfam" id="PF00959">
    <property type="entry name" value="Phage_lysozyme"/>
    <property type="match status" value="1"/>
</dbReference>
<dbReference type="InterPro" id="IPR023346">
    <property type="entry name" value="Lysozyme-like_dom_sf"/>
</dbReference>
<feature type="transmembrane region" description="Helical" evidence="4">
    <location>
        <begin position="21"/>
        <end position="37"/>
    </location>
</feature>
<accession>A0A2W5ENL0</accession>
<proteinExistence type="inferred from homology"/>
<comment type="catalytic activity">
    <reaction evidence="3">
        <text>Hydrolysis of (1-&gt;4)-beta-linkages between N-acetylmuramic acid and N-acetyl-D-glucosamine residues in a peptidoglycan and between N-acetyl-D-glucosamine residues in chitodextrins.</text>
        <dbReference type="EC" id="3.2.1.17"/>
    </reaction>
</comment>
<keyword evidence="2 3" id="KW-0081">Bacteriolytic enzyme</keyword>
<dbReference type="PANTHER" id="PTHR38107:SF3">
    <property type="entry name" value="LYSOZYME RRRD-RELATED"/>
    <property type="match status" value="1"/>
</dbReference>
<dbReference type="AlphaFoldDB" id="A0A2W5ENL0"/>
<gene>
    <name evidence="5" type="ORF">DI598_14960</name>
</gene>
<keyword evidence="4" id="KW-0812">Transmembrane</keyword>
<dbReference type="InterPro" id="IPR002196">
    <property type="entry name" value="Glyco_hydro_24"/>
</dbReference>
<dbReference type="GO" id="GO:0009253">
    <property type="term" value="P:peptidoglycan catabolic process"/>
    <property type="evidence" value="ECO:0007669"/>
    <property type="project" value="InterPro"/>
</dbReference>
<dbReference type="InterPro" id="IPR023347">
    <property type="entry name" value="Lysozyme_dom_sf"/>
</dbReference>
<name>A0A2W5ENL0_9SPHI</name>
<organism evidence="5 6">
    <name type="scientific">Pseudopedobacter saltans</name>
    <dbReference type="NCBI Taxonomy" id="151895"/>
    <lineage>
        <taxon>Bacteria</taxon>
        <taxon>Pseudomonadati</taxon>
        <taxon>Bacteroidota</taxon>
        <taxon>Sphingobacteriia</taxon>
        <taxon>Sphingobacteriales</taxon>
        <taxon>Sphingobacteriaceae</taxon>
        <taxon>Pseudopedobacter</taxon>
    </lineage>
</organism>
<keyword evidence="3" id="KW-0326">Glycosidase</keyword>
<dbReference type="GO" id="GO:0042742">
    <property type="term" value="P:defense response to bacterium"/>
    <property type="evidence" value="ECO:0007669"/>
    <property type="project" value="UniProtKB-KW"/>
</dbReference>
<dbReference type="Gene3D" id="1.10.530.40">
    <property type="match status" value="1"/>
</dbReference>
<dbReference type="InterPro" id="IPR051018">
    <property type="entry name" value="Bacteriophage_GH24"/>
</dbReference>
<dbReference type="EC" id="3.2.1.17" evidence="3"/>
<evidence type="ECO:0000313" key="5">
    <source>
        <dbReference type="EMBL" id="PZP44043.1"/>
    </source>
</evidence>